<evidence type="ECO:0000313" key="2">
    <source>
        <dbReference type="EMBL" id="MBB4967266.1"/>
    </source>
</evidence>
<dbReference type="PROSITE" id="PS51186">
    <property type="entry name" value="GNAT"/>
    <property type="match status" value="1"/>
</dbReference>
<dbReference type="Proteomes" id="UP000542674">
    <property type="component" value="Unassembled WGS sequence"/>
</dbReference>
<dbReference type="InterPro" id="IPR051531">
    <property type="entry name" value="N-acetyltransferase"/>
</dbReference>
<dbReference type="Pfam" id="PF13302">
    <property type="entry name" value="Acetyltransf_3"/>
    <property type="match status" value="1"/>
</dbReference>
<dbReference type="PANTHER" id="PTHR43792">
    <property type="entry name" value="GNAT FAMILY, PUTATIVE (AFU_ORTHOLOGUE AFUA_3G00765)-RELATED-RELATED"/>
    <property type="match status" value="1"/>
</dbReference>
<dbReference type="InterPro" id="IPR000182">
    <property type="entry name" value="GNAT_dom"/>
</dbReference>
<dbReference type="InterPro" id="IPR016181">
    <property type="entry name" value="Acyl_CoA_acyltransferase"/>
</dbReference>
<dbReference type="AlphaFoldDB" id="A0A7W7T641"/>
<dbReference type="GO" id="GO:0016747">
    <property type="term" value="F:acyltransferase activity, transferring groups other than amino-acyl groups"/>
    <property type="evidence" value="ECO:0007669"/>
    <property type="project" value="InterPro"/>
</dbReference>
<dbReference type="Gene3D" id="3.40.630.30">
    <property type="match status" value="1"/>
</dbReference>
<gene>
    <name evidence="2" type="ORF">F4559_004625</name>
</gene>
<proteinExistence type="predicted"/>
<feature type="domain" description="N-acetyltransferase" evidence="1">
    <location>
        <begin position="6"/>
        <end position="152"/>
    </location>
</feature>
<reference evidence="2 3" key="1">
    <citation type="submission" date="2020-08" db="EMBL/GenBank/DDBJ databases">
        <title>Sequencing the genomes of 1000 actinobacteria strains.</title>
        <authorList>
            <person name="Klenk H.-P."/>
        </authorList>
    </citation>
    <scope>NUCLEOTIDE SEQUENCE [LARGE SCALE GENOMIC DNA]</scope>
    <source>
        <strain evidence="2 3">DSM 45084</strain>
    </source>
</reference>
<dbReference type="CDD" id="cd04301">
    <property type="entry name" value="NAT_SF"/>
    <property type="match status" value="1"/>
</dbReference>
<dbReference type="PANTHER" id="PTHR43792:SF1">
    <property type="entry name" value="N-ACETYLTRANSFERASE DOMAIN-CONTAINING PROTEIN"/>
    <property type="match status" value="1"/>
</dbReference>
<evidence type="ECO:0000313" key="3">
    <source>
        <dbReference type="Proteomes" id="UP000542674"/>
    </source>
</evidence>
<dbReference type="SUPFAM" id="SSF55729">
    <property type="entry name" value="Acyl-CoA N-acyltransferases (Nat)"/>
    <property type="match status" value="1"/>
</dbReference>
<comment type="caution">
    <text evidence="2">The sequence shown here is derived from an EMBL/GenBank/DDBJ whole genome shotgun (WGS) entry which is preliminary data.</text>
</comment>
<evidence type="ECO:0000259" key="1">
    <source>
        <dbReference type="PROSITE" id="PS51186"/>
    </source>
</evidence>
<protein>
    <submittedName>
        <fullName evidence="2">RimJ/RimL family protein N-acetyltransferase</fullName>
    </submittedName>
</protein>
<accession>A0A7W7T641</accession>
<organism evidence="2 3">
    <name type="scientific">Saccharothrix violaceirubra</name>
    <dbReference type="NCBI Taxonomy" id="413306"/>
    <lineage>
        <taxon>Bacteria</taxon>
        <taxon>Bacillati</taxon>
        <taxon>Actinomycetota</taxon>
        <taxon>Actinomycetes</taxon>
        <taxon>Pseudonocardiales</taxon>
        <taxon>Pseudonocardiaceae</taxon>
        <taxon>Saccharothrix</taxon>
    </lineage>
</organism>
<keyword evidence="3" id="KW-1185">Reference proteome</keyword>
<keyword evidence="2" id="KW-0808">Transferase</keyword>
<name>A0A7W7T641_9PSEU</name>
<sequence>MRTERLTLDPVTMADLAEFVALDRVLRPDADPTRSAGYLAAFVETWRTGDLGYWTIRLRREVIGFGGVQPKKRSGPPAWNLYYRLHPDHRGHGYATEMAWAAVAAARETRPEWPVLIETRPDNAPSIALAGRLGMTREPDHEGYAVFVLPAIA</sequence>
<dbReference type="RefSeq" id="WP_184671823.1">
    <property type="nucleotide sequence ID" value="NZ_BAABAI010000009.1"/>
</dbReference>
<dbReference type="EMBL" id="JACHJS010000001">
    <property type="protein sequence ID" value="MBB4967266.1"/>
    <property type="molecule type" value="Genomic_DNA"/>
</dbReference>